<dbReference type="EMBL" id="CAJVPZ010010625">
    <property type="protein sequence ID" value="CAG8621519.1"/>
    <property type="molecule type" value="Genomic_DNA"/>
</dbReference>
<protein>
    <submittedName>
        <fullName evidence="2">16476_t:CDS:1</fullName>
    </submittedName>
</protein>
<sequence>VCTVCAKPGDPIPVWEVHVEQRQSERFSKENARRKRKQREQDDSYTERTKSILKCFSDLKLKPDLNVMEEWWFPKELKLEIQEIMAELRNIVVPRVSRLMELNSRLMADGIAVDKLRMELDLKTRRIYDDFVLGGIPIEEYPLTAAITRGEILAYFTRERIFESAIISTWYSSITNDDFLCCHLERPRFLRDAREWWARRGKKPPPEKCGELYLARVRKRQAWLKNDMSLVTIQENWRRELLERKLKEKIDWYFTELPKYIATLRNTYELNLKRRMKNREIFWMKGLSSHHDMVEPPEKLKPMYCDYEDFIKNCNGFCPTEDGYCAKDIIRANTILRRRDWMDAQLRKCQEINYRGPDLLLCPEAKEEYYYAARIMYICRAEKFMRRLLNEVPTFSAELITSEARDWYKRCLGIVSDFYDPPRRPCSWAAFTTNCYYYEVHTNIMERPDIDYTIQKIYECELIRITRLEAADNAAKEARLSPSFWNKAMVKRPMDGVSFATRVRWIASNGWFSLNQLAQSWVYDEGQAPLNPEFFLRATYEINTIYKVSNLYKAHVEDVKPGIDPNKVVRQVIDLIRDVKTGVISKSSLFVADRERFAEEEDDDDDNAGGVINVGGAVNNGGVNVTVNNNLTTNPITTNPTTTNPTMTTNPQPIQNVVMRQDTTPDKHYDVRWT</sequence>
<feature type="non-terminal residue" evidence="2">
    <location>
        <position position="674"/>
    </location>
</feature>
<dbReference type="OrthoDB" id="2429460at2759"/>
<organism evidence="2 3">
    <name type="scientific">Racocetra fulgida</name>
    <dbReference type="NCBI Taxonomy" id="60492"/>
    <lineage>
        <taxon>Eukaryota</taxon>
        <taxon>Fungi</taxon>
        <taxon>Fungi incertae sedis</taxon>
        <taxon>Mucoromycota</taxon>
        <taxon>Glomeromycotina</taxon>
        <taxon>Glomeromycetes</taxon>
        <taxon>Diversisporales</taxon>
        <taxon>Gigasporaceae</taxon>
        <taxon>Racocetra</taxon>
    </lineage>
</organism>
<gene>
    <name evidence="2" type="ORF">RFULGI_LOCUS7376</name>
</gene>
<feature type="compositionally biased region" description="Low complexity" evidence="1">
    <location>
        <begin position="631"/>
        <end position="651"/>
    </location>
</feature>
<comment type="caution">
    <text evidence="2">The sequence shown here is derived from an EMBL/GenBank/DDBJ whole genome shotgun (WGS) entry which is preliminary data.</text>
</comment>
<evidence type="ECO:0000313" key="2">
    <source>
        <dbReference type="EMBL" id="CAG8621519.1"/>
    </source>
</evidence>
<evidence type="ECO:0000256" key="1">
    <source>
        <dbReference type="SAM" id="MobiDB-lite"/>
    </source>
</evidence>
<dbReference type="AlphaFoldDB" id="A0A9N9D3V0"/>
<evidence type="ECO:0000313" key="3">
    <source>
        <dbReference type="Proteomes" id="UP000789396"/>
    </source>
</evidence>
<accession>A0A9N9D3V0</accession>
<keyword evidence="3" id="KW-1185">Reference proteome</keyword>
<dbReference type="Proteomes" id="UP000789396">
    <property type="component" value="Unassembled WGS sequence"/>
</dbReference>
<reference evidence="2" key="1">
    <citation type="submission" date="2021-06" db="EMBL/GenBank/DDBJ databases">
        <authorList>
            <person name="Kallberg Y."/>
            <person name="Tangrot J."/>
            <person name="Rosling A."/>
        </authorList>
    </citation>
    <scope>NUCLEOTIDE SEQUENCE</scope>
    <source>
        <strain evidence="2">IN212</strain>
    </source>
</reference>
<proteinExistence type="predicted"/>
<feature type="region of interest" description="Disordered" evidence="1">
    <location>
        <begin position="631"/>
        <end position="652"/>
    </location>
</feature>
<name>A0A9N9D3V0_9GLOM</name>